<sequence length="282" mass="32556">MELERSMQDHKFISFAMELMSHDLFWFMVNDPCACRTNARRWSAQIALGIDSLHQMGIIHRDLKAENILVDVRGNVRIVDFGLAFLGSAALHWWGAYSDEVLGTMQCMAPEMLLNKELHPRQRLRYGVSVDWWALGCLIFELESENHEALFVSEIATRQYVGWTRKIRPRNPNKRYPAFDDLSEAAEHVISGLLRVEHTHRYKLSDLLRHRYFVISQNCTEFDDAEARALARPVEPAFDTTFHNPQGPLFKPDAVSSFGPNSRSDNIFSEFTWTNPRSGVKK</sequence>
<protein>
    <submittedName>
        <fullName evidence="1">Kinase-like domain-containing protein</fullName>
    </submittedName>
</protein>
<evidence type="ECO:0000313" key="2">
    <source>
        <dbReference type="Proteomes" id="UP000790377"/>
    </source>
</evidence>
<dbReference type="EMBL" id="MU267595">
    <property type="protein sequence ID" value="KAH7915923.1"/>
    <property type="molecule type" value="Genomic_DNA"/>
</dbReference>
<keyword evidence="2" id="KW-1185">Reference proteome</keyword>
<comment type="caution">
    <text evidence="1">The sequence shown here is derived from an EMBL/GenBank/DDBJ whole genome shotgun (WGS) entry which is preliminary data.</text>
</comment>
<proteinExistence type="predicted"/>
<organism evidence="1 2">
    <name type="scientific">Hygrophoropsis aurantiaca</name>
    <dbReference type="NCBI Taxonomy" id="72124"/>
    <lineage>
        <taxon>Eukaryota</taxon>
        <taxon>Fungi</taxon>
        <taxon>Dikarya</taxon>
        <taxon>Basidiomycota</taxon>
        <taxon>Agaricomycotina</taxon>
        <taxon>Agaricomycetes</taxon>
        <taxon>Agaricomycetidae</taxon>
        <taxon>Boletales</taxon>
        <taxon>Coniophorineae</taxon>
        <taxon>Hygrophoropsidaceae</taxon>
        <taxon>Hygrophoropsis</taxon>
    </lineage>
</organism>
<evidence type="ECO:0000313" key="1">
    <source>
        <dbReference type="EMBL" id="KAH7915923.1"/>
    </source>
</evidence>
<accession>A0ACB8ASE1</accession>
<name>A0ACB8ASE1_9AGAM</name>
<gene>
    <name evidence="1" type="ORF">BJ138DRAFT_996768</name>
</gene>
<dbReference type="Proteomes" id="UP000790377">
    <property type="component" value="Unassembled WGS sequence"/>
</dbReference>
<reference evidence="1" key="1">
    <citation type="journal article" date="2021" name="New Phytol.">
        <title>Evolutionary innovations through gain and loss of genes in the ectomycorrhizal Boletales.</title>
        <authorList>
            <person name="Wu G."/>
            <person name="Miyauchi S."/>
            <person name="Morin E."/>
            <person name="Kuo A."/>
            <person name="Drula E."/>
            <person name="Varga T."/>
            <person name="Kohler A."/>
            <person name="Feng B."/>
            <person name="Cao Y."/>
            <person name="Lipzen A."/>
            <person name="Daum C."/>
            <person name="Hundley H."/>
            <person name="Pangilinan J."/>
            <person name="Johnson J."/>
            <person name="Barry K."/>
            <person name="LaButti K."/>
            <person name="Ng V."/>
            <person name="Ahrendt S."/>
            <person name="Min B."/>
            <person name="Choi I.G."/>
            <person name="Park H."/>
            <person name="Plett J.M."/>
            <person name="Magnuson J."/>
            <person name="Spatafora J.W."/>
            <person name="Nagy L.G."/>
            <person name="Henrissat B."/>
            <person name="Grigoriev I.V."/>
            <person name="Yang Z.L."/>
            <person name="Xu J."/>
            <person name="Martin F.M."/>
        </authorList>
    </citation>
    <scope>NUCLEOTIDE SEQUENCE</scope>
    <source>
        <strain evidence="1">ATCC 28755</strain>
    </source>
</reference>